<organism evidence="2 3">
    <name type="scientific">Phoenix dactylifera</name>
    <name type="common">Date palm</name>
    <dbReference type="NCBI Taxonomy" id="42345"/>
    <lineage>
        <taxon>Eukaryota</taxon>
        <taxon>Viridiplantae</taxon>
        <taxon>Streptophyta</taxon>
        <taxon>Embryophyta</taxon>
        <taxon>Tracheophyta</taxon>
        <taxon>Spermatophyta</taxon>
        <taxon>Magnoliopsida</taxon>
        <taxon>Liliopsida</taxon>
        <taxon>Arecaceae</taxon>
        <taxon>Coryphoideae</taxon>
        <taxon>Phoeniceae</taxon>
        <taxon>Phoenix</taxon>
    </lineage>
</organism>
<dbReference type="AlphaFoldDB" id="A0A8B8ZQZ3"/>
<dbReference type="KEGG" id="pda:120106782"/>
<keyword evidence="2" id="KW-1185">Reference proteome</keyword>
<dbReference type="GeneID" id="120106782"/>
<dbReference type="RefSeq" id="XP_038975767.1">
    <property type="nucleotide sequence ID" value="XM_039119839.1"/>
</dbReference>
<reference evidence="3" key="1">
    <citation type="submission" date="2025-08" db="UniProtKB">
        <authorList>
            <consortium name="RefSeq"/>
        </authorList>
    </citation>
    <scope>IDENTIFICATION</scope>
    <source>
        <tissue evidence="3">Young leaves</tissue>
    </source>
</reference>
<evidence type="ECO:0000313" key="2">
    <source>
        <dbReference type="Proteomes" id="UP000228380"/>
    </source>
</evidence>
<evidence type="ECO:0000259" key="1">
    <source>
        <dbReference type="Pfam" id="PF13966"/>
    </source>
</evidence>
<name>A0A8B8ZQZ3_PHODC</name>
<accession>A0A8B8ZQZ3</accession>
<sequence length="250" mass="28134">MEEVEDRRVWRLTSRTTVGVRDILTISEGSVTQQMEGDWIWSLRVLPRIALFMWKVAWGCLPTRSILAQQGMRISSTCGSCSEVKTIYHVLIEYPRASQIWRSAGVHFDQGQRWLSIEEFLLFLEESASGPGLEERGTRAAYLVYYSWLDRNVRVFKSSSTPPRVVAARALLHATEFTSAAEISPTGLARDIWGLLPALVGLKYVFVSWVPPRPAFLKVNFDGSVADDERRGSAAFVIRDHESRLVTAGG</sequence>
<dbReference type="Pfam" id="PF13966">
    <property type="entry name" value="zf-RVT"/>
    <property type="match status" value="1"/>
</dbReference>
<evidence type="ECO:0000313" key="3">
    <source>
        <dbReference type="RefSeq" id="XP_038975767.1"/>
    </source>
</evidence>
<proteinExistence type="predicted"/>
<dbReference type="InterPro" id="IPR026960">
    <property type="entry name" value="RVT-Znf"/>
</dbReference>
<dbReference type="OrthoDB" id="1415105at2759"/>
<gene>
    <name evidence="3" type="primary">LOC120106782</name>
</gene>
<protein>
    <submittedName>
        <fullName evidence="3">Uncharacterized protein LOC120106782</fullName>
    </submittedName>
</protein>
<dbReference type="Proteomes" id="UP000228380">
    <property type="component" value="Unplaced"/>
</dbReference>
<feature type="domain" description="Reverse transcriptase zinc-binding" evidence="1">
    <location>
        <begin position="34"/>
        <end position="101"/>
    </location>
</feature>